<accession>E2AR44</accession>
<feature type="region of interest" description="Disordered" evidence="4">
    <location>
        <begin position="188"/>
        <end position="252"/>
    </location>
</feature>
<dbReference type="STRING" id="104421.E2AR44"/>
<feature type="region of interest" description="Disordered" evidence="4">
    <location>
        <begin position="482"/>
        <end position="505"/>
    </location>
</feature>
<dbReference type="OrthoDB" id="19092at2759"/>
<dbReference type="CDD" id="cd11781">
    <property type="entry name" value="SH3_Sorbs_1"/>
    <property type="match status" value="1"/>
</dbReference>
<dbReference type="CDD" id="cd11780">
    <property type="entry name" value="SH3_Sorbs_3"/>
    <property type="match status" value="1"/>
</dbReference>
<dbReference type="InterPro" id="IPR001452">
    <property type="entry name" value="SH3_domain"/>
</dbReference>
<dbReference type="SMART" id="SM00326">
    <property type="entry name" value="SH3"/>
    <property type="match status" value="3"/>
</dbReference>
<evidence type="ECO:0000256" key="2">
    <source>
        <dbReference type="ARBA" id="ARBA00022737"/>
    </source>
</evidence>
<feature type="compositionally biased region" description="Basic and acidic residues" evidence="4">
    <location>
        <begin position="491"/>
        <end position="505"/>
    </location>
</feature>
<dbReference type="FunFam" id="2.30.30.40:FF:000001">
    <property type="entry name" value="Sorbin and SH3 domain-containing protein 1 isoform 2"/>
    <property type="match status" value="1"/>
</dbReference>
<dbReference type="SUPFAM" id="SSF50044">
    <property type="entry name" value="SH3-domain"/>
    <property type="match status" value="3"/>
</dbReference>
<keyword evidence="1 3" id="KW-0728">SH3 domain</keyword>
<gene>
    <name evidence="6" type="ORF">EAG_02343</name>
</gene>
<protein>
    <submittedName>
        <fullName evidence="6">Sorbin and SH3 domain-containing protein 1</fullName>
    </submittedName>
</protein>
<dbReference type="PANTHER" id="PTHR14167:SF116">
    <property type="entry name" value="CAP, ISOFORM AC"/>
    <property type="match status" value="1"/>
</dbReference>
<feature type="region of interest" description="Disordered" evidence="4">
    <location>
        <begin position="640"/>
        <end position="689"/>
    </location>
</feature>
<keyword evidence="7" id="KW-1185">Reference proteome</keyword>
<feature type="compositionally biased region" description="Polar residues" evidence="4">
    <location>
        <begin position="203"/>
        <end position="221"/>
    </location>
</feature>
<evidence type="ECO:0000256" key="3">
    <source>
        <dbReference type="PROSITE-ProRule" id="PRU00192"/>
    </source>
</evidence>
<dbReference type="InterPro" id="IPR050384">
    <property type="entry name" value="Endophilin_SH3RF"/>
</dbReference>
<feature type="compositionally biased region" description="Basic and acidic residues" evidence="4">
    <location>
        <begin position="651"/>
        <end position="662"/>
    </location>
</feature>
<dbReference type="Gene3D" id="2.30.30.40">
    <property type="entry name" value="SH3 Domains"/>
    <property type="match status" value="3"/>
</dbReference>
<feature type="region of interest" description="Disordered" evidence="4">
    <location>
        <begin position="409"/>
        <end position="430"/>
    </location>
</feature>
<evidence type="ECO:0000313" key="6">
    <source>
        <dbReference type="EMBL" id="EFN64083.1"/>
    </source>
</evidence>
<sequence>MNEMESKTILPRVADLERSVQWTSLANDIHNLERRCDVRPMARTIERHTYHRGSMPEMQRACTVLCDDPDALSQRDPESYLEPENSRWSWKPRTDFEREYFYKDYKDYYCGGSGGARLEPTVHEISAGDRSYLQEETRSYASPVAHFSSARHPIGLEKEHFSNSRDRLHEIFEHNRYLRRQFFADTRNAPRDSSGLHSKNFGRGNQTSRRCTGFGSTETLTSQSNQSSMSSINDRKSRTQTTRTPEEEEEDDVLVEFARRNNIVPHRKFNMNSPGIDRENDDDVRKNGKVLVNILPGSEIRHVNVRNVPVVNPEEMNNERNEGSPIVEAREATCERRILDNQCREDEIDRGAWRRKRNLPEYIFGGDSKIDSRRDGTLPSDRCIRNGHHCDATDRPARDKLERNWNRLSQNEPCPWTIPQKRSNRNVASRNDGRIRQDLCKSLPNLTIQKQNLDAPLYVARAVNVPEGSASDDYALDSHIARSGHGSGQCREQRSGHEGPIRSIDHGQSISKATTVSLKRLTSRSKIGKVAPPPPLDLSMVNEQCERMEADERKYLNDYSIDVAILRSQEDLVKDLLTAENKRDRVVGNVTRINDVGAPRSGQFCGRNDGRRLSFLRKSCGDLSLVDDLRSPQLVNDCKNLSSDPRMTVDPVRRPIDPDASRRDRRANPLFDQTSPIGGLHAAGSTLPSTVYGPIPYKSPRRYVEGEVTIHYRSPVRTEAKEPLSEEELARRSAENMRRVYQEERRRKYLQELHDIDSRRHTDNFIPSQKSPIPLNRYDDFVDDLTQRSRSQDQTPEPRLIARALYNFVGQSSRELTFRRGDIIFVRRQVDKNWYEGEYNAMIGLFPSNYVEILPYDGTMRTTPKKAHEGQARAKFNFIAQTNLELSLVKGELVVLTRRVDENWYEGRIGNRKGIFPISYVEVIVEPGHRSETPIQNKPVASPAAHSLLANGSSGGKLSMGPHHYVPSIPVNINTTQPHYNSLPRMGGSKLHVSQLSETLHIDTHSEPIPYRALYNYKPQNDDELELKEGDTVYVMEKCDDGWYVGSSQRTGYFGTFPGNYVERL</sequence>
<dbReference type="Proteomes" id="UP000000311">
    <property type="component" value="Unassembled WGS sequence"/>
</dbReference>
<dbReference type="InterPro" id="IPR036028">
    <property type="entry name" value="SH3-like_dom_sf"/>
</dbReference>
<feature type="domain" description="SH3" evidence="5">
    <location>
        <begin position="867"/>
        <end position="926"/>
    </location>
</feature>
<dbReference type="PRINTS" id="PR00499">
    <property type="entry name" value="P67PHOX"/>
</dbReference>
<proteinExistence type="predicted"/>
<keyword evidence="2" id="KW-0677">Repeat</keyword>
<dbReference type="PROSITE" id="PS50002">
    <property type="entry name" value="SH3"/>
    <property type="match status" value="3"/>
</dbReference>
<dbReference type="EMBL" id="GL441871">
    <property type="protein sequence ID" value="EFN64083.1"/>
    <property type="molecule type" value="Genomic_DNA"/>
</dbReference>
<dbReference type="CDD" id="cd11782">
    <property type="entry name" value="SH3_Sorbs_2"/>
    <property type="match status" value="1"/>
</dbReference>
<dbReference type="Pfam" id="PF00018">
    <property type="entry name" value="SH3_1"/>
    <property type="match status" value="1"/>
</dbReference>
<evidence type="ECO:0000256" key="1">
    <source>
        <dbReference type="ARBA" id="ARBA00022443"/>
    </source>
</evidence>
<dbReference type="AlphaFoldDB" id="E2AR44"/>
<dbReference type="InParanoid" id="E2AR44"/>
<reference evidence="6 7" key="1">
    <citation type="journal article" date="2010" name="Science">
        <title>Genomic comparison of the ants Camponotus floridanus and Harpegnathos saltator.</title>
        <authorList>
            <person name="Bonasio R."/>
            <person name="Zhang G."/>
            <person name="Ye C."/>
            <person name="Mutti N.S."/>
            <person name="Fang X."/>
            <person name="Qin N."/>
            <person name="Donahue G."/>
            <person name="Yang P."/>
            <person name="Li Q."/>
            <person name="Li C."/>
            <person name="Zhang P."/>
            <person name="Huang Z."/>
            <person name="Berger S.L."/>
            <person name="Reinberg D."/>
            <person name="Wang J."/>
            <person name="Liebig J."/>
        </authorList>
    </citation>
    <scope>NUCLEOTIDE SEQUENCE [LARGE SCALE GENOMIC DNA]</scope>
    <source>
        <strain evidence="7">C129</strain>
    </source>
</reference>
<feature type="compositionally biased region" description="Low complexity" evidence="4">
    <location>
        <begin position="222"/>
        <end position="231"/>
    </location>
</feature>
<evidence type="ECO:0000259" key="5">
    <source>
        <dbReference type="PROSITE" id="PS50002"/>
    </source>
</evidence>
<feature type="domain" description="SH3" evidence="5">
    <location>
        <begin position="1006"/>
        <end position="1065"/>
    </location>
</feature>
<dbReference type="Pfam" id="PF14604">
    <property type="entry name" value="SH3_9"/>
    <property type="match status" value="1"/>
</dbReference>
<dbReference type="PRINTS" id="PR00452">
    <property type="entry name" value="SH3DOMAIN"/>
</dbReference>
<evidence type="ECO:0000313" key="7">
    <source>
        <dbReference type="Proteomes" id="UP000000311"/>
    </source>
</evidence>
<feature type="domain" description="SH3" evidence="5">
    <location>
        <begin position="797"/>
        <end position="856"/>
    </location>
</feature>
<dbReference type="Pfam" id="PF07653">
    <property type="entry name" value="SH3_2"/>
    <property type="match status" value="1"/>
</dbReference>
<evidence type="ECO:0000256" key="4">
    <source>
        <dbReference type="SAM" id="MobiDB-lite"/>
    </source>
</evidence>
<name>E2AR44_CAMFO</name>
<dbReference type="PANTHER" id="PTHR14167">
    <property type="entry name" value="SH3 DOMAIN-CONTAINING"/>
    <property type="match status" value="1"/>
</dbReference>
<organism evidence="7">
    <name type="scientific">Camponotus floridanus</name>
    <name type="common">Florida carpenter ant</name>
    <dbReference type="NCBI Taxonomy" id="104421"/>
    <lineage>
        <taxon>Eukaryota</taxon>
        <taxon>Metazoa</taxon>
        <taxon>Ecdysozoa</taxon>
        <taxon>Arthropoda</taxon>
        <taxon>Hexapoda</taxon>
        <taxon>Insecta</taxon>
        <taxon>Pterygota</taxon>
        <taxon>Neoptera</taxon>
        <taxon>Endopterygota</taxon>
        <taxon>Hymenoptera</taxon>
        <taxon>Apocrita</taxon>
        <taxon>Aculeata</taxon>
        <taxon>Formicoidea</taxon>
        <taxon>Formicidae</taxon>
        <taxon>Formicinae</taxon>
        <taxon>Camponotus</taxon>
    </lineage>
</organism>